<reference evidence="2 3" key="1">
    <citation type="submission" date="2010-10" db="EMBL/GenBank/DDBJ databases">
        <title>Complete sequence of Frankia sp. EuI1c.</title>
        <authorList>
            <consortium name="US DOE Joint Genome Institute"/>
            <person name="Lucas S."/>
            <person name="Copeland A."/>
            <person name="Lapidus A."/>
            <person name="Cheng J.-F."/>
            <person name="Bruce D."/>
            <person name="Goodwin L."/>
            <person name="Pitluck S."/>
            <person name="Chertkov O."/>
            <person name="Detter J.C."/>
            <person name="Han C."/>
            <person name="Tapia R."/>
            <person name="Land M."/>
            <person name="Hauser L."/>
            <person name="Jeffries C."/>
            <person name="Kyrpides N."/>
            <person name="Ivanova N."/>
            <person name="Mikhailova N."/>
            <person name="Beauchemin N."/>
            <person name="Sen A."/>
            <person name="Sur S.A."/>
            <person name="Gtari M."/>
            <person name="Wall L."/>
            <person name="Tisa L."/>
            <person name="Woyke T."/>
        </authorList>
    </citation>
    <scope>NUCLEOTIDE SEQUENCE [LARGE SCALE GENOMIC DNA]</scope>
    <source>
        <strain evidence="3">DSM 45817 / CECT 9037 / EuI1c</strain>
    </source>
</reference>
<evidence type="ECO:0000256" key="1">
    <source>
        <dbReference type="SAM" id="Phobius"/>
    </source>
</evidence>
<organism evidence="2 3">
    <name type="scientific">Pseudofrankia inefficax (strain DSM 45817 / CECT 9037 / DDB 130130 / EuI1c)</name>
    <name type="common">Frankia inefficax</name>
    <dbReference type="NCBI Taxonomy" id="298654"/>
    <lineage>
        <taxon>Bacteria</taxon>
        <taxon>Bacillati</taxon>
        <taxon>Actinomycetota</taxon>
        <taxon>Actinomycetes</taxon>
        <taxon>Frankiales</taxon>
        <taxon>Frankiaceae</taxon>
        <taxon>Pseudofrankia</taxon>
    </lineage>
</organism>
<keyword evidence="3" id="KW-1185">Reference proteome</keyword>
<keyword evidence="1" id="KW-0812">Transmembrane</keyword>
<gene>
    <name evidence="2" type="ordered locus">FraEuI1c_1120</name>
</gene>
<feature type="transmembrane region" description="Helical" evidence="1">
    <location>
        <begin position="452"/>
        <end position="468"/>
    </location>
</feature>
<dbReference type="OrthoDB" id="3204431at2"/>
<evidence type="ECO:0000313" key="3">
    <source>
        <dbReference type="Proteomes" id="UP000002484"/>
    </source>
</evidence>
<dbReference type="AlphaFoldDB" id="E3J115"/>
<dbReference type="KEGG" id="fri:FraEuI1c_1120"/>
<dbReference type="InParanoid" id="E3J115"/>
<keyword evidence="1" id="KW-0472">Membrane</keyword>
<proteinExistence type="predicted"/>
<feature type="transmembrane region" description="Helical" evidence="1">
    <location>
        <begin position="475"/>
        <end position="497"/>
    </location>
</feature>
<accession>E3J115</accession>
<protein>
    <submittedName>
        <fullName evidence="2">Uncharacterized protein</fullName>
    </submittedName>
</protein>
<sequence>MTTGRWRRLDDAAAAPILDLTDVDEVTTTLLAPPAEFFGVRRRVVDQFTLLSANRAQLARSVNWGPLDGLLTSVVPPTGRIDTTGHLPPEVSVLLPISTLPKRALVGFNLSGPGDTAAHLMPYSTSVAIQGNVVALLAAGIGLPPSAPVRRVIDAISRFRPGKFSGNYPRLAPSKGRRPLSLGTLHTYLGQAAELWVPEAALRQWSVLVKPAQEVLMTALDEPFDALCSAGTLLLATGELWRDPDGPDNPTADEVEGHLAAFVSWVAELRAAGPDAEPVLSTVAEYGRRWEALAAVRLDPYQPSLIKMTEERRAILCRRPPPPSRTTPGWWWRRPARALALTNPVALVDLDPGGPGSYHVSIGTDDSSIEISHPAVLDLYDREIERIYVEDVQHNREVYAYYTTDVRRPSRARLSVGLSLSPDVSRVTVALLVLMALAVGLAALPVRLGPDAVAVITIPSSFAATILLTRERSSLAAWVLGPAKTALLALLVALAVLSGLRAVGWHRPADAVAPTPISPTASPTP</sequence>
<name>E3J115_PSEI1</name>
<keyword evidence="1" id="KW-1133">Transmembrane helix</keyword>
<dbReference type="RefSeq" id="WP_013422314.1">
    <property type="nucleotide sequence ID" value="NC_014666.1"/>
</dbReference>
<dbReference type="EMBL" id="CP002299">
    <property type="protein sequence ID" value="ADP79193.1"/>
    <property type="molecule type" value="Genomic_DNA"/>
</dbReference>
<evidence type="ECO:0000313" key="2">
    <source>
        <dbReference type="EMBL" id="ADP79193.1"/>
    </source>
</evidence>
<dbReference type="Proteomes" id="UP000002484">
    <property type="component" value="Chromosome"/>
</dbReference>
<feature type="transmembrane region" description="Helical" evidence="1">
    <location>
        <begin position="427"/>
        <end position="446"/>
    </location>
</feature>
<dbReference type="HOGENOM" id="CLU_488978_0_0_11"/>